<dbReference type="OrthoDB" id="5791869at2"/>
<dbReference type="PROSITE" id="PS50404">
    <property type="entry name" value="GST_NTER"/>
    <property type="match status" value="1"/>
</dbReference>
<dbReference type="InterPro" id="IPR010987">
    <property type="entry name" value="Glutathione-S-Trfase_C-like"/>
</dbReference>
<feature type="domain" description="GST N-terminal" evidence="1">
    <location>
        <begin position="1"/>
        <end position="78"/>
    </location>
</feature>
<dbReference type="AlphaFoldDB" id="A0A4U1BPC2"/>
<evidence type="ECO:0000313" key="4">
    <source>
        <dbReference type="Proteomes" id="UP000305675"/>
    </source>
</evidence>
<organism evidence="3 4">
    <name type="scientific">Ferrimonas aestuarii</name>
    <dbReference type="NCBI Taxonomy" id="2569539"/>
    <lineage>
        <taxon>Bacteria</taxon>
        <taxon>Pseudomonadati</taxon>
        <taxon>Pseudomonadota</taxon>
        <taxon>Gammaproteobacteria</taxon>
        <taxon>Alteromonadales</taxon>
        <taxon>Ferrimonadaceae</taxon>
        <taxon>Ferrimonas</taxon>
    </lineage>
</organism>
<proteinExistence type="predicted"/>
<dbReference type="Pfam" id="PF13417">
    <property type="entry name" value="GST_N_3"/>
    <property type="match status" value="1"/>
</dbReference>
<protein>
    <submittedName>
        <fullName evidence="3">Glutathione S-transferase family protein</fullName>
    </submittedName>
</protein>
<dbReference type="InterPro" id="IPR004045">
    <property type="entry name" value="Glutathione_S-Trfase_N"/>
</dbReference>
<evidence type="ECO:0000259" key="2">
    <source>
        <dbReference type="PROSITE" id="PS50405"/>
    </source>
</evidence>
<feature type="domain" description="GST C-terminal" evidence="2">
    <location>
        <begin position="81"/>
        <end position="237"/>
    </location>
</feature>
<dbReference type="Gene3D" id="3.40.30.110">
    <property type="match status" value="2"/>
</dbReference>
<keyword evidence="3" id="KW-0808">Transferase</keyword>
<reference evidence="3 4" key="1">
    <citation type="submission" date="2019-04" db="EMBL/GenBank/DDBJ databases">
        <authorList>
            <person name="Hwang J.C."/>
        </authorList>
    </citation>
    <scope>NUCLEOTIDE SEQUENCE [LARGE SCALE GENOMIC DNA]</scope>
    <source>
        <strain evidence="3 4">IMCC35002</strain>
    </source>
</reference>
<name>A0A4U1BPC2_9GAMM</name>
<dbReference type="SUPFAM" id="SSF47616">
    <property type="entry name" value="GST C-terminal domain-like"/>
    <property type="match status" value="1"/>
</dbReference>
<dbReference type="Proteomes" id="UP000305675">
    <property type="component" value="Unassembled WGS sequence"/>
</dbReference>
<dbReference type="CDD" id="cd00299">
    <property type="entry name" value="GST_C_family"/>
    <property type="match status" value="1"/>
</dbReference>
<dbReference type="InterPro" id="IPR004046">
    <property type="entry name" value="GST_C"/>
</dbReference>
<keyword evidence="4" id="KW-1185">Reference proteome</keyword>
<dbReference type="InterPro" id="IPR036249">
    <property type="entry name" value="Thioredoxin-like_sf"/>
</dbReference>
<dbReference type="SUPFAM" id="SSF52833">
    <property type="entry name" value="Thioredoxin-like"/>
    <property type="match status" value="1"/>
</dbReference>
<dbReference type="RefSeq" id="WP_136863855.1">
    <property type="nucleotide sequence ID" value="NZ_SWCJ01000009.1"/>
</dbReference>
<evidence type="ECO:0000313" key="3">
    <source>
        <dbReference type="EMBL" id="TKB54306.1"/>
    </source>
</evidence>
<evidence type="ECO:0000259" key="1">
    <source>
        <dbReference type="PROSITE" id="PS50404"/>
    </source>
</evidence>
<sequence>MLLHHYALSPFSEKIRLMLGYQQQSWSSFVVAPLPPRPVTDALTGGYRRIPILQQGADVLCDSKLIAHDLSRRLQAPELDYWQLNQEQQQLADYLDSEFLFVALNSCPPLKLLGLLKQSLSVWGLARFMWDRLGIAKEAKEGGSKGGYRRYRQQLQSLEQQLQQPFLYGDSPNYVDFCLYPSLWFVMAKAEQPLPESLPKLTAWFKRMQAFGHGNIQELSRGEVARLAQEHTPKTLVQTDNHPMLDKPVSVGPLDYARDQTQGTLVAVTAHRWVIKQKTERFGDVHIHFPNTGYALRDADGQVIPDTDALEVSQ</sequence>
<accession>A0A4U1BPC2</accession>
<dbReference type="InterPro" id="IPR036282">
    <property type="entry name" value="Glutathione-S-Trfase_C_sf"/>
</dbReference>
<dbReference type="Pfam" id="PF00043">
    <property type="entry name" value="GST_C"/>
    <property type="match status" value="1"/>
</dbReference>
<dbReference type="EMBL" id="SWCJ01000009">
    <property type="protein sequence ID" value="TKB54306.1"/>
    <property type="molecule type" value="Genomic_DNA"/>
</dbReference>
<gene>
    <name evidence="3" type="ORF">FCL42_13015</name>
</gene>
<comment type="caution">
    <text evidence="3">The sequence shown here is derived from an EMBL/GenBank/DDBJ whole genome shotgun (WGS) entry which is preliminary data.</text>
</comment>
<dbReference type="GO" id="GO:0016740">
    <property type="term" value="F:transferase activity"/>
    <property type="evidence" value="ECO:0007669"/>
    <property type="project" value="UniProtKB-KW"/>
</dbReference>
<dbReference type="PROSITE" id="PS50405">
    <property type="entry name" value="GST_CTER"/>
    <property type="match status" value="1"/>
</dbReference>
<dbReference type="CDD" id="cd00570">
    <property type="entry name" value="GST_N_family"/>
    <property type="match status" value="1"/>
</dbReference>